<protein>
    <recommendedName>
        <fullName evidence="5">EGF-like calcium-binding domain-containing protein</fullName>
    </recommendedName>
</protein>
<evidence type="ECO:0000313" key="7">
    <source>
        <dbReference type="Proteomes" id="UP001497623"/>
    </source>
</evidence>
<keyword evidence="1" id="KW-0245">EGF-like domain</keyword>
<evidence type="ECO:0000256" key="3">
    <source>
        <dbReference type="ARBA" id="ARBA00022737"/>
    </source>
</evidence>
<organism evidence="6 7">
    <name type="scientific">Meganyctiphanes norvegica</name>
    <name type="common">Northern krill</name>
    <name type="synonym">Thysanopoda norvegica</name>
    <dbReference type="NCBI Taxonomy" id="48144"/>
    <lineage>
        <taxon>Eukaryota</taxon>
        <taxon>Metazoa</taxon>
        <taxon>Ecdysozoa</taxon>
        <taxon>Arthropoda</taxon>
        <taxon>Crustacea</taxon>
        <taxon>Multicrustacea</taxon>
        <taxon>Malacostraca</taxon>
        <taxon>Eumalacostraca</taxon>
        <taxon>Eucarida</taxon>
        <taxon>Euphausiacea</taxon>
        <taxon>Euphausiidae</taxon>
        <taxon>Meganyctiphanes</taxon>
    </lineage>
</organism>
<feature type="domain" description="EGF-like calcium-binding" evidence="5">
    <location>
        <begin position="4"/>
        <end position="44"/>
    </location>
</feature>
<proteinExistence type="predicted"/>
<dbReference type="CDD" id="cd00054">
    <property type="entry name" value="EGF_CA"/>
    <property type="match status" value="1"/>
</dbReference>
<sequence>KIQDLDECSLGIHGCIPGKQVCYNEVGSYACVNADGSITTPGQQHLPHPVHQQTGFGLQGFPGSQQPSGSGIPATHGRCPPGYKFNLASRVCDDIDECELSGNLCGHGSICQNTIGSYTCNQIPAADCPPGTSFDMALQSC</sequence>
<evidence type="ECO:0000256" key="2">
    <source>
        <dbReference type="ARBA" id="ARBA00022729"/>
    </source>
</evidence>
<dbReference type="GO" id="GO:0005509">
    <property type="term" value="F:calcium ion binding"/>
    <property type="evidence" value="ECO:0007669"/>
    <property type="project" value="InterPro"/>
</dbReference>
<evidence type="ECO:0000259" key="5">
    <source>
        <dbReference type="SMART" id="SM00179"/>
    </source>
</evidence>
<dbReference type="InterPro" id="IPR049883">
    <property type="entry name" value="NOTCH1_EGF-like"/>
</dbReference>
<evidence type="ECO:0000256" key="4">
    <source>
        <dbReference type="ARBA" id="ARBA00023157"/>
    </source>
</evidence>
<dbReference type="EMBL" id="CAXKWB010001778">
    <property type="protein sequence ID" value="CAL4065445.1"/>
    <property type="molecule type" value="Genomic_DNA"/>
</dbReference>
<dbReference type="Proteomes" id="UP001497623">
    <property type="component" value="Unassembled WGS sequence"/>
</dbReference>
<name>A0AAV2PWN9_MEGNR</name>
<reference evidence="6 7" key="1">
    <citation type="submission" date="2024-05" db="EMBL/GenBank/DDBJ databases">
        <authorList>
            <person name="Wallberg A."/>
        </authorList>
    </citation>
    <scope>NUCLEOTIDE SEQUENCE [LARGE SCALE GENOMIC DNA]</scope>
</reference>
<dbReference type="PANTHER" id="PTHR24050">
    <property type="entry name" value="PA14 DOMAIN-CONTAINING PROTEIN"/>
    <property type="match status" value="1"/>
</dbReference>
<evidence type="ECO:0000256" key="1">
    <source>
        <dbReference type="ARBA" id="ARBA00022536"/>
    </source>
</evidence>
<dbReference type="GO" id="GO:0005576">
    <property type="term" value="C:extracellular region"/>
    <property type="evidence" value="ECO:0007669"/>
    <property type="project" value="UniProtKB-SubCell"/>
</dbReference>
<dbReference type="InterPro" id="IPR018097">
    <property type="entry name" value="EGF_Ca-bd_CS"/>
</dbReference>
<dbReference type="PANTHER" id="PTHR24050:SF27">
    <property type="entry name" value="FIBRILLIN-1"/>
    <property type="match status" value="1"/>
</dbReference>
<dbReference type="Pfam" id="PF07645">
    <property type="entry name" value="EGF_CA"/>
    <property type="match status" value="2"/>
</dbReference>
<feature type="non-terminal residue" evidence="6">
    <location>
        <position position="141"/>
    </location>
</feature>
<gene>
    <name evidence="6" type="ORF">MNOR_LOCUS4773</name>
</gene>
<dbReference type="AlphaFoldDB" id="A0AAV2PWN9"/>
<dbReference type="InterPro" id="IPR001881">
    <property type="entry name" value="EGF-like_Ca-bd_dom"/>
</dbReference>
<evidence type="ECO:0000313" key="6">
    <source>
        <dbReference type="EMBL" id="CAL4065445.1"/>
    </source>
</evidence>
<feature type="domain" description="EGF-like calcium-binding" evidence="5">
    <location>
        <begin position="94"/>
        <end position="138"/>
    </location>
</feature>
<keyword evidence="2" id="KW-0732">Signal</keyword>
<dbReference type="InterPro" id="IPR052235">
    <property type="entry name" value="Nephronectin_domain"/>
</dbReference>
<feature type="non-terminal residue" evidence="6">
    <location>
        <position position="1"/>
    </location>
</feature>
<accession>A0AAV2PWN9</accession>
<keyword evidence="4" id="KW-1015">Disulfide bond</keyword>
<keyword evidence="3" id="KW-0677">Repeat</keyword>
<comment type="caution">
    <text evidence="6">The sequence shown here is derived from an EMBL/GenBank/DDBJ whole genome shotgun (WGS) entry which is preliminary data.</text>
</comment>
<dbReference type="PROSITE" id="PS01187">
    <property type="entry name" value="EGF_CA"/>
    <property type="match status" value="1"/>
</dbReference>
<dbReference type="SMART" id="SM00179">
    <property type="entry name" value="EGF_CA"/>
    <property type="match status" value="2"/>
</dbReference>
<dbReference type="Gene3D" id="2.10.25.10">
    <property type="entry name" value="Laminin"/>
    <property type="match status" value="2"/>
</dbReference>
<keyword evidence="7" id="KW-1185">Reference proteome</keyword>
<dbReference type="SUPFAM" id="SSF57196">
    <property type="entry name" value="EGF/Laminin"/>
    <property type="match status" value="2"/>
</dbReference>